<sequence>MMALVWLVLTVVYWVAGVVLALIVGYLLLLTGAALFARRTTPLRAQPTTRFVIMIPAHNEERLLPDLLTNLNQLNYPRDLYSIHVVADNCTDRTAAVATAHGAIAYERFDQVLRGKGYALEWLLHQIWARNEPHDAVVILDADSVVSPNFLRVMDARLTRGERVIQAYYAVRQPEGAGGAGGRGGALIVLHYLRPLGRMVLGGSTGLKGNGMVFAADILRRYRWTASLTEDIEYHMTLILAGERAMFAPDAVVWAEMPDSLRAAQSQNERWERGRLEMVRRYVPQLLREGLRRHSFLLIDAAIEQLIPPFSVVTGMSVLVALIAIVLREPAALALTGFIIGGQVVYVLSGLLLVRAPWSIYRSLLFTPFFLGWKLWLYIRLLLGVKPRDWIRTARNRAQRP</sequence>
<evidence type="ECO:0000256" key="1">
    <source>
        <dbReference type="SAM" id="Phobius"/>
    </source>
</evidence>
<proteinExistence type="predicted"/>
<dbReference type="GO" id="GO:0016740">
    <property type="term" value="F:transferase activity"/>
    <property type="evidence" value="ECO:0007669"/>
    <property type="project" value="UniProtKB-KW"/>
</dbReference>
<evidence type="ECO:0000313" key="3">
    <source>
        <dbReference type="Proteomes" id="UP000243376"/>
    </source>
</evidence>
<dbReference type="Gene3D" id="3.90.550.10">
    <property type="entry name" value="Spore Coat Polysaccharide Biosynthesis Protein SpsA, Chain A"/>
    <property type="match status" value="1"/>
</dbReference>
<dbReference type="PANTHER" id="PTHR48090:SF6">
    <property type="entry name" value="SLR5056 PROTEIN"/>
    <property type="match status" value="1"/>
</dbReference>
<dbReference type="AlphaFoldDB" id="A0A2J6WS44"/>
<dbReference type="PANTHER" id="PTHR48090">
    <property type="entry name" value="UNDECAPRENYL-PHOSPHATE 4-DEOXY-4-FORMAMIDO-L-ARABINOSE TRANSFERASE-RELATED"/>
    <property type="match status" value="1"/>
</dbReference>
<accession>A0A2J6WS44</accession>
<dbReference type="InterPro" id="IPR050256">
    <property type="entry name" value="Glycosyltransferase_2"/>
</dbReference>
<feature type="transmembrane region" description="Helical" evidence="1">
    <location>
        <begin position="360"/>
        <end position="379"/>
    </location>
</feature>
<reference evidence="2 3" key="1">
    <citation type="submission" date="2018-01" db="EMBL/GenBank/DDBJ databases">
        <title>Metagenomic assembled genomes from two thermal pools in the Uzon Caldera, Kamchatka, Russia.</title>
        <authorList>
            <person name="Wilkins L."/>
            <person name="Ettinger C."/>
        </authorList>
    </citation>
    <scope>NUCLEOTIDE SEQUENCE [LARGE SCALE GENOMIC DNA]</scope>
    <source>
        <strain evidence="2">ZAV-02</strain>
    </source>
</reference>
<keyword evidence="1" id="KW-0812">Transmembrane</keyword>
<keyword evidence="1" id="KW-0472">Membrane</keyword>
<dbReference type="InterPro" id="IPR029044">
    <property type="entry name" value="Nucleotide-diphossugar_trans"/>
</dbReference>
<keyword evidence="2" id="KW-0808">Transferase</keyword>
<evidence type="ECO:0000313" key="2">
    <source>
        <dbReference type="EMBL" id="PMP73075.1"/>
    </source>
</evidence>
<dbReference type="CDD" id="cd06438">
    <property type="entry name" value="EpsO_like"/>
    <property type="match status" value="1"/>
</dbReference>
<dbReference type="EMBL" id="PNIQ01001116">
    <property type="protein sequence ID" value="PMP73075.1"/>
    <property type="molecule type" value="Genomic_DNA"/>
</dbReference>
<organism evidence="2 3">
    <name type="scientific">Chloroflexus aggregans</name>
    <dbReference type="NCBI Taxonomy" id="152260"/>
    <lineage>
        <taxon>Bacteria</taxon>
        <taxon>Bacillati</taxon>
        <taxon>Chloroflexota</taxon>
        <taxon>Chloroflexia</taxon>
        <taxon>Chloroflexales</taxon>
        <taxon>Chloroflexineae</taxon>
        <taxon>Chloroflexaceae</taxon>
        <taxon>Chloroflexus</taxon>
    </lineage>
</organism>
<feature type="transmembrane region" description="Helical" evidence="1">
    <location>
        <begin position="306"/>
        <end position="327"/>
    </location>
</feature>
<dbReference type="Proteomes" id="UP000243376">
    <property type="component" value="Unassembled WGS sequence"/>
</dbReference>
<feature type="transmembrane region" description="Helical" evidence="1">
    <location>
        <begin position="333"/>
        <end position="353"/>
    </location>
</feature>
<protein>
    <submittedName>
        <fullName evidence="2">Glycosyl transferase</fullName>
    </submittedName>
</protein>
<keyword evidence="1" id="KW-1133">Transmembrane helix</keyword>
<comment type="caution">
    <text evidence="2">The sequence shown here is derived from an EMBL/GenBank/DDBJ whole genome shotgun (WGS) entry which is preliminary data.</text>
</comment>
<dbReference type="SUPFAM" id="SSF53448">
    <property type="entry name" value="Nucleotide-diphospho-sugar transferases"/>
    <property type="match status" value="1"/>
</dbReference>
<dbReference type="Pfam" id="PF13641">
    <property type="entry name" value="Glyco_tranf_2_3"/>
    <property type="match status" value="1"/>
</dbReference>
<name>A0A2J6WS44_9CHLR</name>
<feature type="transmembrane region" description="Helical" evidence="1">
    <location>
        <begin position="12"/>
        <end position="37"/>
    </location>
</feature>
<gene>
    <name evidence="2" type="ORF">C0184_16600</name>
</gene>